<reference evidence="1 2" key="1">
    <citation type="submission" date="2016-10" db="EMBL/GenBank/DDBJ databases">
        <authorList>
            <person name="de Groot N.N."/>
        </authorList>
    </citation>
    <scope>NUCLEOTIDE SEQUENCE [LARGE SCALE GENOMIC DNA]</scope>
    <source>
        <strain evidence="1 2">CGMCC 1.6762</strain>
    </source>
</reference>
<dbReference type="Proteomes" id="UP000198823">
    <property type="component" value="Unassembled WGS sequence"/>
</dbReference>
<protein>
    <submittedName>
        <fullName evidence="1">Uncharacterized protein</fullName>
    </submittedName>
</protein>
<proteinExistence type="predicted"/>
<dbReference type="EMBL" id="FNAR01000004">
    <property type="protein sequence ID" value="SDE16091.1"/>
    <property type="molecule type" value="Genomic_DNA"/>
</dbReference>
<organism evidence="1 2">
    <name type="scientific">Bhargavaea beijingensis</name>
    <dbReference type="NCBI Taxonomy" id="426756"/>
    <lineage>
        <taxon>Bacteria</taxon>
        <taxon>Bacillati</taxon>
        <taxon>Bacillota</taxon>
        <taxon>Bacilli</taxon>
        <taxon>Bacillales</taxon>
        <taxon>Caryophanaceae</taxon>
        <taxon>Bhargavaea</taxon>
    </lineage>
</organism>
<accession>A0A1G7AMQ9</accession>
<evidence type="ECO:0000313" key="1">
    <source>
        <dbReference type="EMBL" id="SDE16091.1"/>
    </source>
</evidence>
<gene>
    <name evidence="1" type="ORF">SAMN04488126_10493</name>
</gene>
<dbReference type="AlphaFoldDB" id="A0A1G7AMQ9"/>
<sequence>MIAMLLAQRNILSKLTFAEVPEVLKAEVKQVLVESEMAFLAILNVRTGAIFFLEELIT</sequence>
<evidence type="ECO:0000313" key="2">
    <source>
        <dbReference type="Proteomes" id="UP000198823"/>
    </source>
</evidence>
<name>A0A1G7AMQ9_9BACL</name>
<dbReference type="RefSeq" id="WP_176765046.1">
    <property type="nucleotide sequence ID" value="NZ_FNAR01000004.1"/>
</dbReference>